<gene>
    <name evidence="7" type="ORF">AUP42_17320</name>
</gene>
<evidence type="ECO:0000256" key="5">
    <source>
        <dbReference type="ARBA" id="ARBA00022833"/>
    </source>
</evidence>
<sequence>MRVFFNSRHDAHDGNGEMHHGRLIPCFENSRRMAIIRDAVAHSVQAQLVDPADHGMAPIASIHDADYLAFLENAWADWNAAGNDHDAFPYVWPTAGFSGGKPAHISARLGQYAISSDTPITKGTWKAAYWGAQTVVSAADAVWNDGEASFALTRPPGHHAHANRYGGYCFLNNSAIAAQQMIAKGARKVAILDIDYHHGNGTQDIFYDRGDVLTVSIHADPKHQFPFFMGYENETGRLDGQGANLNIVLPGGSDFGPWSQGFSQAIQKIITWQPEALVIALGVDAHEAETLCDFRLQTDDFKRIGQMIGRLGLKTVFVMEGGYAHDVIGFNVAAVLGGYLSEIKK</sequence>
<evidence type="ECO:0000259" key="6">
    <source>
        <dbReference type="Pfam" id="PF00850"/>
    </source>
</evidence>
<dbReference type="CDD" id="cd10001">
    <property type="entry name" value="HDAC_classII_APAH"/>
    <property type="match status" value="1"/>
</dbReference>
<dbReference type="InterPro" id="IPR000286">
    <property type="entry name" value="HDACs"/>
</dbReference>
<dbReference type="GO" id="GO:0016787">
    <property type="term" value="F:hydrolase activity"/>
    <property type="evidence" value="ECO:0007669"/>
    <property type="project" value="UniProtKB-KW"/>
</dbReference>
<dbReference type="InterPro" id="IPR023696">
    <property type="entry name" value="Ureohydrolase_dom_sf"/>
</dbReference>
<keyword evidence="3" id="KW-0479">Metal-binding</keyword>
<evidence type="ECO:0000313" key="7">
    <source>
        <dbReference type="EMBL" id="KZB65729.1"/>
    </source>
</evidence>
<evidence type="ECO:0000256" key="1">
    <source>
        <dbReference type="ARBA" id="ARBA00001947"/>
    </source>
</evidence>
<evidence type="ECO:0000313" key="8">
    <source>
        <dbReference type="Proteomes" id="UP000076335"/>
    </source>
</evidence>
<dbReference type="PANTHER" id="PTHR10625">
    <property type="entry name" value="HISTONE DEACETYLASE HDAC1-RELATED"/>
    <property type="match status" value="1"/>
</dbReference>
<dbReference type="SUPFAM" id="SSF52768">
    <property type="entry name" value="Arginase/deacetylase"/>
    <property type="match status" value="1"/>
</dbReference>
<dbReference type="Proteomes" id="UP000076335">
    <property type="component" value="Unassembled WGS sequence"/>
</dbReference>
<evidence type="ECO:0000256" key="3">
    <source>
        <dbReference type="ARBA" id="ARBA00022723"/>
    </source>
</evidence>
<comment type="cofactor">
    <cofactor evidence="1">
        <name>Zn(2+)</name>
        <dbReference type="ChEBI" id="CHEBI:29105"/>
    </cofactor>
</comment>
<evidence type="ECO:0000256" key="2">
    <source>
        <dbReference type="ARBA" id="ARBA00005947"/>
    </source>
</evidence>
<dbReference type="PRINTS" id="PR01270">
    <property type="entry name" value="HDASUPER"/>
</dbReference>
<dbReference type="GO" id="GO:0046872">
    <property type="term" value="F:metal ion binding"/>
    <property type="evidence" value="ECO:0007669"/>
    <property type="project" value="UniProtKB-KW"/>
</dbReference>
<dbReference type="GO" id="GO:0040029">
    <property type="term" value="P:epigenetic regulation of gene expression"/>
    <property type="evidence" value="ECO:0007669"/>
    <property type="project" value="TreeGrafter"/>
</dbReference>
<dbReference type="GO" id="GO:0004407">
    <property type="term" value="F:histone deacetylase activity"/>
    <property type="evidence" value="ECO:0007669"/>
    <property type="project" value="TreeGrafter"/>
</dbReference>
<reference evidence="7 8" key="1">
    <citation type="submission" date="2015-12" db="EMBL/GenBank/DDBJ databases">
        <title>Genome sequence of Thalassospira lucentensis MCCC 1A02072.</title>
        <authorList>
            <person name="Lu L."/>
            <person name="Lai Q."/>
            <person name="Shao Z."/>
            <person name="Qian P."/>
        </authorList>
    </citation>
    <scope>NUCLEOTIDE SEQUENCE [LARGE SCALE GENOMIC DNA]</scope>
    <source>
        <strain evidence="7 8">MCCC 1A02072</strain>
    </source>
</reference>
<dbReference type="Gene3D" id="3.40.800.20">
    <property type="entry name" value="Histone deacetylase domain"/>
    <property type="match status" value="1"/>
</dbReference>
<comment type="caution">
    <text evidence="7">The sequence shown here is derived from an EMBL/GenBank/DDBJ whole genome shotgun (WGS) entry which is preliminary data.</text>
</comment>
<dbReference type="RefSeq" id="WP_062951162.1">
    <property type="nucleotide sequence ID" value="NZ_LPVY01000008.1"/>
</dbReference>
<protein>
    <submittedName>
        <fullName evidence="7">Acetylpolyamine aminohydrolase</fullName>
    </submittedName>
</protein>
<dbReference type="PANTHER" id="PTHR10625:SF17">
    <property type="entry name" value="HISTONE DEACETYLASE 8"/>
    <property type="match status" value="1"/>
</dbReference>
<comment type="similarity">
    <text evidence="2">Belongs to the histone deacetylase family.</text>
</comment>
<dbReference type="InterPro" id="IPR037138">
    <property type="entry name" value="His_deacetylse_dom_sf"/>
</dbReference>
<evidence type="ECO:0000256" key="4">
    <source>
        <dbReference type="ARBA" id="ARBA00022801"/>
    </source>
</evidence>
<organism evidence="7 8">
    <name type="scientific">Thalassospira lucentensis</name>
    <dbReference type="NCBI Taxonomy" id="168935"/>
    <lineage>
        <taxon>Bacteria</taxon>
        <taxon>Pseudomonadati</taxon>
        <taxon>Pseudomonadota</taxon>
        <taxon>Alphaproteobacteria</taxon>
        <taxon>Rhodospirillales</taxon>
        <taxon>Thalassospiraceae</taxon>
        <taxon>Thalassospira</taxon>
    </lineage>
</organism>
<dbReference type="EMBL" id="LPVY01000008">
    <property type="protein sequence ID" value="KZB65729.1"/>
    <property type="molecule type" value="Genomic_DNA"/>
</dbReference>
<accession>A0A154L6R4</accession>
<dbReference type="Pfam" id="PF00850">
    <property type="entry name" value="Hist_deacetyl"/>
    <property type="match status" value="1"/>
</dbReference>
<dbReference type="AlphaFoldDB" id="A0A154L6R4"/>
<keyword evidence="5" id="KW-0862">Zinc</keyword>
<keyword evidence="4 7" id="KW-0378">Hydrolase</keyword>
<feature type="domain" description="Histone deacetylase" evidence="6">
    <location>
        <begin position="28"/>
        <end position="336"/>
    </location>
</feature>
<dbReference type="OrthoDB" id="9808367at2"/>
<dbReference type="InterPro" id="IPR023801">
    <property type="entry name" value="His_deacetylse_dom"/>
</dbReference>
<proteinExistence type="inferred from homology"/>
<name>A0A154L6R4_9PROT</name>